<feature type="compositionally biased region" description="Basic and acidic residues" evidence="11">
    <location>
        <begin position="1"/>
        <end position="22"/>
    </location>
</feature>
<keyword evidence="3" id="KW-0217">Developmental protein</keyword>
<dbReference type="GeneID" id="118311681"/>
<keyword evidence="8 9" id="KW-0539">Nucleus</keyword>
<dbReference type="Pfam" id="PF00046">
    <property type="entry name" value="Homeodomain"/>
    <property type="match status" value="1"/>
</dbReference>
<dbReference type="PRINTS" id="PR00024">
    <property type="entry name" value="HOMEOBOX"/>
</dbReference>
<dbReference type="Proteomes" id="UP000438429">
    <property type="component" value="Unassembled WGS sequence"/>
</dbReference>
<evidence type="ECO:0000256" key="1">
    <source>
        <dbReference type="ARBA" id="ARBA00004123"/>
    </source>
</evidence>
<dbReference type="PRINTS" id="PR00031">
    <property type="entry name" value="HTHREPRESSR"/>
</dbReference>
<feature type="DNA-binding region" description="Homeobox" evidence="9">
    <location>
        <begin position="179"/>
        <end position="238"/>
    </location>
</feature>
<keyword evidence="4" id="KW-0805">Transcription regulation</keyword>
<evidence type="ECO:0000256" key="7">
    <source>
        <dbReference type="ARBA" id="ARBA00023163"/>
    </source>
</evidence>
<dbReference type="EMBL" id="VEVO01000001">
    <property type="protein sequence ID" value="KAF0047442.1"/>
    <property type="molecule type" value="Genomic_DNA"/>
</dbReference>
<dbReference type="InterPro" id="IPR001356">
    <property type="entry name" value="HD"/>
</dbReference>
<evidence type="ECO:0000256" key="3">
    <source>
        <dbReference type="ARBA" id="ARBA00022473"/>
    </source>
</evidence>
<feature type="compositionally biased region" description="Acidic residues" evidence="11">
    <location>
        <begin position="96"/>
        <end position="107"/>
    </location>
</feature>
<dbReference type="InterPro" id="IPR017970">
    <property type="entry name" value="Homeobox_CS"/>
</dbReference>
<reference evidence="13 15" key="1">
    <citation type="submission" date="2019-06" db="EMBL/GenBank/DDBJ databases">
        <title>Draft genomes of female and male turbot (Scophthalmus maximus).</title>
        <authorList>
            <person name="Xu H."/>
            <person name="Xu X.-W."/>
            <person name="Shao C."/>
            <person name="Chen S."/>
        </authorList>
    </citation>
    <scope>NUCLEOTIDE SEQUENCE [LARGE SCALE GENOMIC DNA]</scope>
    <source>
        <strain evidence="13">Ysfricsl-2016a</strain>
        <tissue evidence="13">Blood</tissue>
    </source>
</reference>
<feature type="compositionally biased region" description="Polar residues" evidence="11">
    <location>
        <begin position="246"/>
        <end position="257"/>
    </location>
</feature>
<dbReference type="GO" id="GO:0000981">
    <property type="term" value="F:DNA-binding transcription factor activity, RNA polymerase II-specific"/>
    <property type="evidence" value="ECO:0007669"/>
    <property type="project" value="InterPro"/>
</dbReference>
<dbReference type="GO" id="GO:0001708">
    <property type="term" value="P:cell fate specification"/>
    <property type="evidence" value="ECO:0007669"/>
    <property type="project" value="UniProtKB-ARBA"/>
</dbReference>
<dbReference type="GO" id="GO:0005634">
    <property type="term" value="C:nucleus"/>
    <property type="evidence" value="ECO:0007669"/>
    <property type="project" value="UniProtKB-SubCell"/>
</dbReference>
<evidence type="ECO:0000256" key="10">
    <source>
        <dbReference type="RuleBase" id="RU000682"/>
    </source>
</evidence>
<feature type="region of interest" description="Disordered" evidence="11">
    <location>
        <begin position="157"/>
        <end position="189"/>
    </location>
</feature>
<evidence type="ECO:0000256" key="2">
    <source>
        <dbReference type="ARBA" id="ARBA00010896"/>
    </source>
</evidence>
<dbReference type="InterPro" id="IPR050720">
    <property type="entry name" value="Engrailed_Homeobox_TFs"/>
</dbReference>
<dbReference type="Gene3D" id="1.10.10.60">
    <property type="entry name" value="Homeodomain-like"/>
    <property type="match status" value="1"/>
</dbReference>
<protein>
    <recommendedName>
        <fullName evidence="12">Homeobox domain-containing protein</fullName>
    </recommendedName>
</protein>
<reference evidence="14" key="2">
    <citation type="submission" date="2020-05" db="EMBL/GenBank/DDBJ databases">
        <authorList>
            <person name="Moser M."/>
        </authorList>
    </citation>
    <scope>NUCLEOTIDE SEQUENCE [LARGE SCALE GENOMIC DNA]</scope>
</reference>
<dbReference type="OrthoDB" id="6159439at2759"/>
<dbReference type="PANTHER" id="PTHR24341">
    <property type="entry name" value="HOMEOBOX PROTEIN ENGRAILED"/>
    <property type="match status" value="1"/>
</dbReference>
<evidence type="ECO:0000256" key="8">
    <source>
        <dbReference type="ARBA" id="ARBA00023242"/>
    </source>
</evidence>
<dbReference type="CDD" id="cd00086">
    <property type="entry name" value="homeodomain"/>
    <property type="match status" value="1"/>
</dbReference>
<dbReference type="RefSeq" id="XP_035491596.1">
    <property type="nucleotide sequence ID" value="XM_035635703.2"/>
</dbReference>
<dbReference type="SMART" id="SM00389">
    <property type="entry name" value="HOX"/>
    <property type="match status" value="1"/>
</dbReference>
<evidence type="ECO:0000256" key="11">
    <source>
        <dbReference type="SAM" id="MobiDB-lite"/>
    </source>
</evidence>
<dbReference type="InterPro" id="IPR019549">
    <property type="entry name" value="Homeobox-engrailed_C-terminal"/>
</dbReference>
<dbReference type="GO" id="GO:0000978">
    <property type="term" value="F:RNA polymerase II cis-regulatory region sequence-specific DNA binding"/>
    <property type="evidence" value="ECO:0007669"/>
    <property type="project" value="TreeGrafter"/>
</dbReference>
<dbReference type="InterPro" id="IPR009057">
    <property type="entry name" value="Homeodomain-like_sf"/>
</dbReference>
<dbReference type="GO" id="GO:0030917">
    <property type="term" value="P:midbrain-hindbrain boundary development"/>
    <property type="evidence" value="ECO:0007669"/>
    <property type="project" value="UniProtKB-ARBA"/>
</dbReference>
<evidence type="ECO:0000259" key="12">
    <source>
        <dbReference type="PROSITE" id="PS50071"/>
    </source>
</evidence>
<dbReference type="GO" id="GO:0030901">
    <property type="term" value="P:midbrain development"/>
    <property type="evidence" value="ECO:0007669"/>
    <property type="project" value="UniProtKB-ARBA"/>
</dbReference>
<dbReference type="Pfam" id="PF10525">
    <property type="entry name" value="Engrail_1_C_sig"/>
    <property type="match status" value="1"/>
</dbReference>
<dbReference type="PROSITE" id="PS50071">
    <property type="entry name" value="HOMEOBOX_2"/>
    <property type="match status" value="1"/>
</dbReference>
<dbReference type="GO" id="GO:0030182">
    <property type="term" value="P:neuron differentiation"/>
    <property type="evidence" value="ECO:0007669"/>
    <property type="project" value="TreeGrafter"/>
</dbReference>
<dbReference type="PROSITE" id="PS00027">
    <property type="entry name" value="HOMEOBOX_1"/>
    <property type="match status" value="1"/>
</dbReference>
<dbReference type="GeneTree" id="ENSGT00940000159935"/>
<organism evidence="13 15">
    <name type="scientific">Scophthalmus maximus</name>
    <name type="common">Turbot</name>
    <name type="synonym">Psetta maxima</name>
    <dbReference type="NCBI Taxonomy" id="52904"/>
    <lineage>
        <taxon>Eukaryota</taxon>
        <taxon>Metazoa</taxon>
        <taxon>Chordata</taxon>
        <taxon>Craniata</taxon>
        <taxon>Vertebrata</taxon>
        <taxon>Euteleostomi</taxon>
        <taxon>Actinopterygii</taxon>
        <taxon>Neopterygii</taxon>
        <taxon>Teleostei</taxon>
        <taxon>Neoteleostei</taxon>
        <taxon>Acanthomorphata</taxon>
        <taxon>Carangaria</taxon>
        <taxon>Pleuronectiformes</taxon>
        <taxon>Pleuronectoidei</taxon>
        <taxon>Scophthalmidae</taxon>
        <taxon>Scophthalmus</taxon>
    </lineage>
</organism>
<evidence type="ECO:0000313" key="14">
    <source>
        <dbReference type="Ensembl" id="ENSSMAP00000028123.2"/>
    </source>
</evidence>
<comment type="subcellular location">
    <subcellularLocation>
        <location evidence="1 9 10">Nucleus</location>
    </subcellularLocation>
</comment>
<dbReference type="Ensembl" id="ENSSMAT00000028473.2">
    <property type="protein sequence ID" value="ENSSMAP00000028123.2"/>
    <property type="gene ID" value="ENSSMAG00000017219.2"/>
</dbReference>
<dbReference type="PANTHER" id="PTHR24341:SF5">
    <property type="entry name" value="HOMEOBOX PROTEIN ENGRAILED-2"/>
    <property type="match status" value="1"/>
</dbReference>
<sequence length="267" mass="30377">MEENTRRDPGRPEDSRRGDESNRAILPLLQPPGNQQANRVSNFYIDNILRPDFGRRRKVGTSAGEEDSLAVITRREELPRRKAPQTGNSQQRDAGDKEEEEEEDTGASEDQHPDSEADRPDVTVGYEDRGSHKPKASSAPAANPTVWPAWVYCTRYSDRPSSGPRSRKPKKTQSPSKEDKRPRTAFTTDQLHRLKIEFQNNRYLTEQRRQSLARDLGLNESQIKIWFQNKRAKIKKAAGNKNSLAQHLTEQGLYNHSTSKDAKSDSD</sequence>
<dbReference type="InterPro" id="IPR020479">
    <property type="entry name" value="HD_metazoa"/>
</dbReference>
<evidence type="ECO:0000256" key="5">
    <source>
        <dbReference type="ARBA" id="ARBA00023125"/>
    </source>
</evidence>
<dbReference type="AlphaFoldDB" id="A0A6A4TZH6"/>
<feature type="domain" description="Homeobox" evidence="12">
    <location>
        <begin position="177"/>
        <end position="237"/>
    </location>
</feature>
<keyword evidence="7" id="KW-0804">Transcription</keyword>
<reference evidence="14" key="3">
    <citation type="submission" date="2023-05" db="EMBL/GenBank/DDBJ databases">
        <title>High-quality long-read genome of Scophthalmus maximus.</title>
        <authorList>
            <person name="Lien S."/>
            <person name="Martinez P."/>
        </authorList>
    </citation>
    <scope>NUCLEOTIDE SEQUENCE [LARGE SCALE GENOMIC DNA]</scope>
</reference>
<dbReference type="SUPFAM" id="SSF46689">
    <property type="entry name" value="Homeodomain-like"/>
    <property type="match status" value="1"/>
</dbReference>
<accession>A0A6A4TZH6</accession>
<dbReference type="InterPro" id="IPR000747">
    <property type="entry name" value="HD_engrailed"/>
</dbReference>
<dbReference type="Proteomes" id="UP000694558">
    <property type="component" value="Chromosome 7"/>
</dbReference>
<evidence type="ECO:0000313" key="13">
    <source>
        <dbReference type="EMBL" id="KAF0047442.1"/>
    </source>
</evidence>
<dbReference type="Bgee" id="ENSSMAG00000017219">
    <property type="expression patterns" value="Expressed in brain"/>
</dbReference>
<dbReference type="KEGG" id="smau:118311681"/>
<reference evidence="14" key="4">
    <citation type="submission" date="2025-05" db="UniProtKB">
        <authorList>
            <consortium name="Ensembl"/>
        </authorList>
    </citation>
    <scope>IDENTIFICATION</scope>
</reference>
<name>A0A6A4TZH6_SCOMX</name>
<evidence type="ECO:0000256" key="9">
    <source>
        <dbReference type="PROSITE-ProRule" id="PRU00108"/>
    </source>
</evidence>
<feature type="region of interest" description="Disordered" evidence="11">
    <location>
        <begin position="1"/>
        <end position="144"/>
    </location>
</feature>
<evidence type="ECO:0000313" key="15">
    <source>
        <dbReference type="Proteomes" id="UP000438429"/>
    </source>
</evidence>
<dbReference type="PRINTS" id="PR00026">
    <property type="entry name" value="ENGRAILED"/>
</dbReference>
<keyword evidence="5 9" id="KW-0238">DNA-binding</keyword>
<comment type="similarity">
    <text evidence="2">Belongs to the engrailed homeobox family.</text>
</comment>
<evidence type="ECO:0000256" key="4">
    <source>
        <dbReference type="ARBA" id="ARBA00023015"/>
    </source>
</evidence>
<proteinExistence type="inferred from homology"/>
<keyword evidence="6 9" id="KW-0371">Homeobox</keyword>
<dbReference type="InterPro" id="IPR000047">
    <property type="entry name" value="HTH_motif"/>
</dbReference>
<evidence type="ECO:0000256" key="6">
    <source>
        <dbReference type="ARBA" id="ARBA00023155"/>
    </source>
</evidence>
<dbReference type="FunFam" id="1.10.10.60:FF:000167">
    <property type="entry name" value="Homeobox protein engrailed-like"/>
    <property type="match status" value="1"/>
</dbReference>
<feature type="compositionally biased region" description="Basic and acidic residues" evidence="11">
    <location>
        <begin position="109"/>
        <end position="131"/>
    </location>
</feature>
<feature type="compositionally biased region" description="Polar residues" evidence="11">
    <location>
        <begin position="32"/>
        <end position="41"/>
    </location>
</feature>
<feature type="compositionally biased region" description="Basic and acidic residues" evidence="11">
    <location>
        <begin position="258"/>
        <end position="267"/>
    </location>
</feature>
<gene>
    <name evidence="14" type="primary">LOC118311681</name>
    <name evidence="13" type="ORF">F2P81_001075</name>
</gene>
<feature type="region of interest" description="Disordered" evidence="11">
    <location>
        <begin position="246"/>
        <end position="267"/>
    </location>
</feature>